<dbReference type="GO" id="GO:0008927">
    <property type="term" value="F:mannonate dehydratase activity"/>
    <property type="evidence" value="ECO:0007669"/>
    <property type="project" value="UniProtKB-UniRule"/>
</dbReference>
<dbReference type="Gene3D" id="3.20.20.150">
    <property type="entry name" value="Divalent-metal-dependent TIM barrel enzymes"/>
    <property type="match status" value="1"/>
</dbReference>
<evidence type="ECO:0000256" key="2">
    <source>
        <dbReference type="ARBA" id="ARBA00002713"/>
    </source>
</evidence>
<comment type="function">
    <text evidence="2 9">Catalyzes the dehydration of D-mannonate.</text>
</comment>
<dbReference type="RefSeq" id="WP_244451314.1">
    <property type="nucleotide sequence ID" value="NZ_CP083241.1"/>
</dbReference>
<dbReference type="InterPro" id="IPR036237">
    <property type="entry name" value="Xyl_isomerase-like_sf"/>
</dbReference>
<dbReference type="EC" id="4.2.1.8" evidence="5 9"/>
<organism evidence="10 11">
    <name type="scientific">Ancylobacter polymorphus</name>
    <dbReference type="NCBI Taxonomy" id="223390"/>
    <lineage>
        <taxon>Bacteria</taxon>
        <taxon>Pseudomonadati</taxon>
        <taxon>Pseudomonadota</taxon>
        <taxon>Alphaproteobacteria</taxon>
        <taxon>Hyphomicrobiales</taxon>
        <taxon>Xanthobacteraceae</taxon>
        <taxon>Ancylobacter</taxon>
    </lineage>
</organism>
<keyword evidence="7 9" id="KW-0464">Manganese</keyword>
<dbReference type="EMBL" id="CP083241">
    <property type="protein sequence ID" value="UOK73699.1"/>
    <property type="molecule type" value="Genomic_DNA"/>
</dbReference>
<dbReference type="KEGG" id="apol:K9D25_22685"/>
<dbReference type="Proteomes" id="UP000831684">
    <property type="component" value="Plasmid pB"/>
</dbReference>
<keyword evidence="6 9" id="KW-0408">Iron</keyword>
<dbReference type="SUPFAM" id="SSF51658">
    <property type="entry name" value="Xylose isomerase-like"/>
    <property type="match status" value="1"/>
</dbReference>
<dbReference type="NCBIfam" id="TIGR00695">
    <property type="entry name" value="uxuA"/>
    <property type="match status" value="1"/>
</dbReference>
<keyword evidence="10" id="KW-0614">Plasmid</keyword>
<dbReference type="HAMAP" id="MF_00106">
    <property type="entry name" value="UxuA"/>
    <property type="match status" value="1"/>
</dbReference>
<geneLocation type="plasmid" evidence="10 11">
    <name>pB</name>
</geneLocation>
<evidence type="ECO:0000313" key="11">
    <source>
        <dbReference type="Proteomes" id="UP000831684"/>
    </source>
</evidence>
<evidence type="ECO:0000256" key="5">
    <source>
        <dbReference type="ARBA" id="ARBA00012927"/>
    </source>
</evidence>
<dbReference type="GO" id="GO:0008198">
    <property type="term" value="F:ferrous iron binding"/>
    <property type="evidence" value="ECO:0007669"/>
    <property type="project" value="TreeGrafter"/>
</dbReference>
<dbReference type="NCBIfam" id="NF003027">
    <property type="entry name" value="PRK03906.1"/>
    <property type="match status" value="1"/>
</dbReference>
<dbReference type="PANTHER" id="PTHR30387">
    <property type="entry name" value="MANNONATE DEHYDRATASE"/>
    <property type="match status" value="1"/>
</dbReference>
<evidence type="ECO:0000256" key="4">
    <source>
        <dbReference type="ARBA" id="ARBA00007389"/>
    </source>
</evidence>
<keyword evidence="8 9" id="KW-0456">Lyase</keyword>
<evidence type="ECO:0000256" key="3">
    <source>
        <dbReference type="ARBA" id="ARBA00004892"/>
    </source>
</evidence>
<evidence type="ECO:0000256" key="1">
    <source>
        <dbReference type="ARBA" id="ARBA00001794"/>
    </source>
</evidence>
<evidence type="ECO:0000313" key="10">
    <source>
        <dbReference type="EMBL" id="UOK73699.1"/>
    </source>
</evidence>
<comment type="similarity">
    <text evidence="4 9">Belongs to the mannonate dehydratase family.</text>
</comment>
<gene>
    <name evidence="9 10" type="primary">uxuA</name>
    <name evidence="10" type="ORF">K9D25_22685</name>
</gene>
<dbReference type="AlphaFoldDB" id="A0A9E7AAG9"/>
<dbReference type="GO" id="GO:0042840">
    <property type="term" value="P:D-glucuronate catabolic process"/>
    <property type="evidence" value="ECO:0007669"/>
    <property type="project" value="TreeGrafter"/>
</dbReference>
<dbReference type="PIRSF" id="PIRSF016049">
    <property type="entry name" value="Man_dehyd"/>
    <property type="match status" value="1"/>
</dbReference>
<evidence type="ECO:0000256" key="8">
    <source>
        <dbReference type="ARBA" id="ARBA00023239"/>
    </source>
</evidence>
<evidence type="ECO:0000256" key="6">
    <source>
        <dbReference type="ARBA" id="ARBA00023004"/>
    </source>
</evidence>
<evidence type="ECO:0000256" key="9">
    <source>
        <dbReference type="HAMAP-Rule" id="MF_00106"/>
    </source>
</evidence>
<evidence type="ECO:0000256" key="7">
    <source>
        <dbReference type="ARBA" id="ARBA00023211"/>
    </source>
</evidence>
<comment type="catalytic activity">
    <reaction evidence="1 9">
        <text>D-mannonate = 2-dehydro-3-deoxy-D-gluconate + H2O</text>
        <dbReference type="Rhea" id="RHEA:20097"/>
        <dbReference type="ChEBI" id="CHEBI:15377"/>
        <dbReference type="ChEBI" id="CHEBI:17767"/>
        <dbReference type="ChEBI" id="CHEBI:57990"/>
        <dbReference type="EC" id="4.2.1.8"/>
    </reaction>
</comment>
<sequence>MREGWRWFGPSDPVTLDHARQAGATDIVSALHHVPPGVAWTRAEVEARRAIIEDTAQGRTPLRWSVVESIPVADVIKREGGAAREAIEVWIASLEAVAAAGPRIVCYNFMPVLDWTRTDLDWPLPTGATALRFDQRRFAAFDLHVLKRPGAEADYSEAQRTEASKVADGFSDDEVVALIRTVLAGLPGGTTQGLSLDEFREHLAAYAAIDAARLRANLIAFLQAVVPVAQALGVRLTLHPDDPPRPLFGLPRVASTRADFDALFAAVPAPANGLCFCTGSLGVRPDNDLPAMAAHFVKRIYFTHLRATRRDADQLGFQEADHLDGDVDMPAVLAVLLAENRRRSDETRIVLRPDHGHRMLADLESDNIVNPGYTAAGRMKGLGELRGILRALDRLPDDALAAYH</sequence>
<dbReference type="InterPro" id="IPR004628">
    <property type="entry name" value="Man_deHydtase"/>
</dbReference>
<protein>
    <recommendedName>
        <fullName evidence="5 9">Mannonate dehydratase</fullName>
        <ecNumber evidence="5 9">4.2.1.8</ecNumber>
    </recommendedName>
    <alternativeName>
        <fullName evidence="9">D-mannonate hydro-lyase</fullName>
    </alternativeName>
</protein>
<dbReference type="Pfam" id="PF03786">
    <property type="entry name" value="UxuA"/>
    <property type="match status" value="1"/>
</dbReference>
<name>A0A9E7AAG9_9HYPH</name>
<comment type="cofactor">
    <cofactor evidence="9">
        <name>Fe(2+)</name>
        <dbReference type="ChEBI" id="CHEBI:29033"/>
    </cofactor>
    <cofactor evidence="9">
        <name>Mn(2+)</name>
        <dbReference type="ChEBI" id="CHEBI:29035"/>
    </cofactor>
</comment>
<proteinExistence type="inferred from homology"/>
<dbReference type="PANTHER" id="PTHR30387:SF2">
    <property type="entry name" value="MANNONATE DEHYDRATASE"/>
    <property type="match status" value="1"/>
</dbReference>
<dbReference type="GO" id="GO:0030145">
    <property type="term" value="F:manganese ion binding"/>
    <property type="evidence" value="ECO:0007669"/>
    <property type="project" value="TreeGrafter"/>
</dbReference>
<reference evidence="10" key="1">
    <citation type="submission" date="2021-09" db="EMBL/GenBank/DDBJ databases">
        <title>Network and meta-omics reveal the key degrader and cooperation patterns in an efficient 1,4-dioxane-degrading microbial community.</title>
        <authorList>
            <person name="Dai C."/>
        </authorList>
    </citation>
    <scope>NUCLEOTIDE SEQUENCE</scope>
    <source>
        <strain evidence="10">ZM13</strain>
        <plasmid evidence="10">pB</plasmid>
    </source>
</reference>
<accession>A0A9E7AAG9</accession>
<comment type="pathway">
    <text evidence="3 9">Carbohydrate metabolism; pentose and glucuronate interconversion.</text>
</comment>